<comment type="subcellular location">
    <subcellularLocation>
        <location evidence="1">Cell inner membrane</location>
        <topology evidence="1">Multi-pass membrane protein</topology>
    </subcellularLocation>
    <subcellularLocation>
        <location evidence="8">Cell membrane</location>
        <topology evidence="8">Multi-pass membrane protein</topology>
    </subcellularLocation>
</comment>
<sequence>MIQLSFNHLIYLVEAARWTILLSVIAFVGGAIVGLPIALMRVSKSAALRGIAWGYIQLIQGTPLLIVLFLSYFGLGILGYKLDPLVAAGLSFTFYAAAFLGEIWRGCIEAVPKTQWEASDCLGLNLFQQYAYVILPQALRIAIPPTVGFMVQIVKNTSLASVIGFVELARAGQIVNNSTFEPFAIFTAVAAIYFVLCYPLSVAARTLERRAHAGRS</sequence>
<dbReference type="AlphaFoldDB" id="A0A512NQX8"/>
<dbReference type="InterPro" id="IPR010065">
    <property type="entry name" value="AA_ABC_transptr_permease_3TM"/>
</dbReference>
<dbReference type="RefSeq" id="WP_147156648.1">
    <property type="nucleotide sequence ID" value="NZ_BKAJ01000216.1"/>
</dbReference>
<dbReference type="PANTHER" id="PTHR30614:SF34">
    <property type="entry name" value="BLR6398 PROTEIN"/>
    <property type="match status" value="1"/>
</dbReference>
<protein>
    <submittedName>
        <fullName evidence="10">Amino acid ABC transporter permease</fullName>
    </submittedName>
</protein>
<dbReference type="PROSITE" id="PS50928">
    <property type="entry name" value="ABC_TM1"/>
    <property type="match status" value="1"/>
</dbReference>
<evidence type="ECO:0000256" key="8">
    <source>
        <dbReference type="RuleBase" id="RU363032"/>
    </source>
</evidence>
<gene>
    <name evidence="10" type="ORF">RSO01_85070</name>
</gene>
<keyword evidence="4" id="KW-1003">Cell membrane</keyword>
<keyword evidence="6 8" id="KW-1133">Transmembrane helix</keyword>
<dbReference type="SUPFAM" id="SSF161098">
    <property type="entry name" value="MetI-like"/>
    <property type="match status" value="1"/>
</dbReference>
<dbReference type="GO" id="GO:0006865">
    <property type="term" value="P:amino acid transport"/>
    <property type="evidence" value="ECO:0007669"/>
    <property type="project" value="TreeGrafter"/>
</dbReference>
<keyword evidence="11" id="KW-1185">Reference proteome</keyword>
<dbReference type="GO" id="GO:0043190">
    <property type="term" value="C:ATP-binding cassette (ABC) transporter complex"/>
    <property type="evidence" value="ECO:0007669"/>
    <property type="project" value="InterPro"/>
</dbReference>
<keyword evidence="5 8" id="KW-0812">Transmembrane</keyword>
<comment type="similarity">
    <text evidence="2">Belongs to the binding-protein-dependent transport system permease family. HisMQ subfamily.</text>
</comment>
<dbReference type="GO" id="GO:0022857">
    <property type="term" value="F:transmembrane transporter activity"/>
    <property type="evidence" value="ECO:0007669"/>
    <property type="project" value="InterPro"/>
</dbReference>
<name>A0A512NQX8_9HYPH</name>
<feature type="transmembrane region" description="Helical" evidence="8">
    <location>
        <begin position="20"/>
        <end position="40"/>
    </location>
</feature>
<dbReference type="InterPro" id="IPR035906">
    <property type="entry name" value="MetI-like_sf"/>
</dbReference>
<dbReference type="OrthoDB" id="9814550at2"/>
<dbReference type="PANTHER" id="PTHR30614">
    <property type="entry name" value="MEMBRANE COMPONENT OF AMINO ACID ABC TRANSPORTER"/>
    <property type="match status" value="1"/>
</dbReference>
<comment type="caution">
    <text evidence="10">The sequence shown here is derived from an EMBL/GenBank/DDBJ whole genome shotgun (WGS) entry which is preliminary data.</text>
</comment>
<dbReference type="InterPro" id="IPR043429">
    <property type="entry name" value="ArtM/GltK/GlnP/TcyL/YhdX-like"/>
</dbReference>
<evidence type="ECO:0000256" key="6">
    <source>
        <dbReference type="ARBA" id="ARBA00022989"/>
    </source>
</evidence>
<evidence type="ECO:0000313" key="10">
    <source>
        <dbReference type="EMBL" id="GEP61341.1"/>
    </source>
</evidence>
<dbReference type="CDD" id="cd06261">
    <property type="entry name" value="TM_PBP2"/>
    <property type="match status" value="1"/>
</dbReference>
<proteinExistence type="inferred from homology"/>
<dbReference type="EMBL" id="BKAJ01000216">
    <property type="protein sequence ID" value="GEP61341.1"/>
    <property type="molecule type" value="Genomic_DNA"/>
</dbReference>
<evidence type="ECO:0000256" key="7">
    <source>
        <dbReference type="ARBA" id="ARBA00023136"/>
    </source>
</evidence>
<feature type="transmembrane region" description="Helical" evidence="8">
    <location>
        <begin position="85"/>
        <end position="104"/>
    </location>
</feature>
<keyword evidence="3 8" id="KW-0813">Transport</keyword>
<dbReference type="Gene3D" id="1.10.3720.10">
    <property type="entry name" value="MetI-like"/>
    <property type="match status" value="1"/>
</dbReference>
<feature type="transmembrane region" description="Helical" evidence="8">
    <location>
        <begin position="183"/>
        <end position="201"/>
    </location>
</feature>
<evidence type="ECO:0000256" key="1">
    <source>
        <dbReference type="ARBA" id="ARBA00004429"/>
    </source>
</evidence>
<reference evidence="10 11" key="1">
    <citation type="submission" date="2019-07" db="EMBL/GenBank/DDBJ databases">
        <title>Whole genome shotgun sequence of Reyranella soli NBRC 108950.</title>
        <authorList>
            <person name="Hosoyama A."/>
            <person name="Uohara A."/>
            <person name="Ohji S."/>
            <person name="Ichikawa N."/>
        </authorList>
    </citation>
    <scope>NUCLEOTIDE SEQUENCE [LARGE SCALE GENOMIC DNA]</scope>
    <source>
        <strain evidence="10 11">NBRC 108950</strain>
    </source>
</reference>
<dbReference type="Pfam" id="PF00528">
    <property type="entry name" value="BPD_transp_1"/>
    <property type="match status" value="1"/>
</dbReference>
<feature type="transmembrane region" description="Helical" evidence="8">
    <location>
        <begin position="52"/>
        <end position="73"/>
    </location>
</feature>
<dbReference type="Proteomes" id="UP000321058">
    <property type="component" value="Unassembled WGS sequence"/>
</dbReference>
<evidence type="ECO:0000313" key="11">
    <source>
        <dbReference type="Proteomes" id="UP000321058"/>
    </source>
</evidence>
<dbReference type="NCBIfam" id="TIGR01726">
    <property type="entry name" value="HEQRo_perm_3TM"/>
    <property type="match status" value="1"/>
</dbReference>
<keyword evidence="7 8" id="KW-0472">Membrane</keyword>
<feature type="domain" description="ABC transmembrane type-1" evidence="9">
    <location>
        <begin position="16"/>
        <end position="204"/>
    </location>
</feature>
<dbReference type="InterPro" id="IPR000515">
    <property type="entry name" value="MetI-like"/>
</dbReference>
<evidence type="ECO:0000256" key="4">
    <source>
        <dbReference type="ARBA" id="ARBA00022475"/>
    </source>
</evidence>
<evidence type="ECO:0000256" key="5">
    <source>
        <dbReference type="ARBA" id="ARBA00022692"/>
    </source>
</evidence>
<organism evidence="10 11">
    <name type="scientific">Reyranella soli</name>
    <dbReference type="NCBI Taxonomy" id="1230389"/>
    <lineage>
        <taxon>Bacteria</taxon>
        <taxon>Pseudomonadati</taxon>
        <taxon>Pseudomonadota</taxon>
        <taxon>Alphaproteobacteria</taxon>
        <taxon>Hyphomicrobiales</taxon>
        <taxon>Reyranellaceae</taxon>
        <taxon>Reyranella</taxon>
    </lineage>
</organism>
<evidence type="ECO:0000256" key="3">
    <source>
        <dbReference type="ARBA" id="ARBA00022448"/>
    </source>
</evidence>
<evidence type="ECO:0000259" key="9">
    <source>
        <dbReference type="PROSITE" id="PS50928"/>
    </source>
</evidence>
<accession>A0A512NQX8</accession>
<evidence type="ECO:0000256" key="2">
    <source>
        <dbReference type="ARBA" id="ARBA00010072"/>
    </source>
</evidence>